<dbReference type="InterPro" id="IPR056920">
    <property type="entry name" value="PRTase-CE"/>
</dbReference>
<dbReference type="RefSeq" id="WP_259087274.1">
    <property type="nucleotide sequence ID" value="NZ_BAAAZC010000019.1"/>
</dbReference>
<comment type="caution">
    <text evidence="2">The sequence shown here is derived from an EMBL/GenBank/DDBJ whole genome shotgun (WGS) entry which is preliminary data.</text>
</comment>
<name>A0ABP7Q5F8_9SPHI</name>
<dbReference type="Pfam" id="PF24390">
    <property type="entry name" value="PRTase-CE"/>
    <property type="match status" value="1"/>
</dbReference>
<organism evidence="2 3">
    <name type="scientific">Mucilaginibacter dorajii</name>
    <dbReference type="NCBI Taxonomy" id="692994"/>
    <lineage>
        <taxon>Bacteria</taxon>
        <taxon>Pseudomonadati</taxon>
        <taxon>Bacteroidota</taxon>
        <taxon>Sphingobacteriia</taxon>
        <taxon>Sphingobacteriales</taxon>
        <taxon>Sphingobacteriaceae</taxon>
        <taxon>Mucilaginibacter</taxon>
    </lineage>
</organism>
<sequence length="281" mass="32888">MSDFTVINWLRLRELFKSKEWDKNDNESEIFKRYSYLLNNLTEIEQDLILDLSERYLWVNYSKYLGLLEELFRLLSAVENLADCKRVYFFPVIKPEDEDETKSGNVLLYMVKTVKSFLPSPLDKIEFKIIEQFDKITDSAFRLEENELLVLIDDFIGSGTTISSTFSEIDKNEFIPAAQIKVMAITIMREAVNLLDEKNIAHYQKYIETKGISDYYGDEVEKKMAIIKKIETMTKAGGKFKLGYKKSEALVTMARTPNNTFSIFWSNHIKNDKEYTAPFLR</sequence>
<dbReference type="Proteomes" id="UP001500742">
    <property type="component" value="Unassembled WGS sequence"/>
</dbReference>
<proteinExistence type="predicted"/>
<evidence type="ECO:0000313" key="2">
    <source>
        <dbReference type="EMBL" id="GAA3976604.1"/>
    </source>
</evidence>
<accession>A0ABP7Q5F8</accession>
<evidence type="ECO:0000259" key="1">
    <source>
        <dbReference type="Pfam" id="PF24390"/>
    </source>
</evidence>
<dbReference type="EMBL" id="BAAAZC010000019">
    <property type="protein sequence ID" value="GAA3976604.1"/>
    <property type="molecule type" value="Genomic_DNA"/>
</dbReference>
<feature type="domain" description="PRTase-CE" evidence="1">
    <location>
        <begin position="48"/>
        <end position="279"/>
    </location>
</feature>
<gene>
    <name evidence="2" type="ORF">GCM10022210_29230</name>
</gene>
<keyword evidence="3" id="KW-1185">Reference proteome</keyword>
<reference evidence="3" key="1">
    <citation type="journal article" date="2019" name="Int. J. Syst. Evol. Microbiol.">
        <title>The Global Catalogue of Microorganisms (GCM) 10K type strain sequencing project: providing services to taxonomists for standard genome sequencing and annotation.</title>
        <authorList>
            <consortium name="The Broad Institute Genomics Platform"/>
            <consortium name="The Broad Institute Genome Sequencing Center for Infectious Disease"/>
            <person name="Wu L."/>
            <person name="Ma J."/>
        </authorList>
    </citation>
    <scope>NUCLEOTIDE SEQUENCE [LARGE SCALE GENOMIC DNA]</scope>
    <source>
        <strain evidence="3">JCM 16601</strain>
    </source>
</reference>
<evidence type="ECO:0000313" key="3">
    <source>
        <dbReference type="Proteomes" id="UP001500742"/>
    </source>
</evidence>
<protein>
    <recommendedName>
        <fullName evidence="1">PRTase-CE domain-containing protein</fullName>
    </recommendedName>
</protein>